<evidence type="ECO:0000313" key="2">
    <source>
        <dbReference type="EMBL" id="MCW3482982.1"/>
    </source>
</evidence>
<feature type="chain" id="PRO_5045170806" description="DUF3857 domain-containing protein" evidence="1">
    <location>
        <begin position="20"/>
        <end position="256"/>
    </location>
</feature>
<evidence type="ECO:0008006" key="4">
    <source>
        <dbReference type="Google" id="ProtNLM"/>
    </source>
</evidence>
<protein>
    <recommendedName>
        <fullName evidence="4">DUF3857 domain-containing protein</fullName>
    </recommendedName>
</protein>
<reference evidence="2 3" key="1">
    <citation type="submission" date="2022-10" db="EMBL/GenBank/DDBJ databases">
        <title>Chitinophaga nivalis PC15 sp. nov., isolated from Pyeongchang county, South Korea.</title>
        <authorList>
            <person name="Trinh H.N."/>
        </authorList>
    </citation>
    <scope>NUCLEOTIDE SEQUENCE [LARGE SCALE GENOMIC DNA]</scope>
    <source>
        <strain evidence="2 3">PC14</strain>
    </source>
</reference>
<gene>
    <name evidence="2" type="ORF">OL497_03720</name>
</gene>
<name>A0ABT3IG98_9BACT</name>
<keyword evidence="1" id="KW-0732">Signal</keyword>
<comment type="caution">
    <text evidence="2">The sequence shown here is derived from an EMBL/GenBank/DDBJ whole genome shotgun (WGS) entry which is preliminary data.</text>
</comment>
<keyword evidence="3" id="KW-1185">Reference proteome</keyword>
<organism evidence="2 3">
    <name type="scientific">Chitinophaga nivalis</name>
    <dbReference type="NCBI Taxonomy" id="2991709"/>
    <lineage>
        <taxon>Bacteria</taxon>
        <taxon>Pseudomonadati</taxon>
        <taxon>Bacteroidota</taxon>
        <taxon>Chitinophagia</taxon>
        <taxon>Chitinophagales</taxon>
        <taxon>Chitinophagaceae</taxon>
        <taxon>Chitinophaga</taxon>
    </lineage>
</organism>
<accession>A0ABT3IG98</accession>
<proteinExistence type="predicted"/>
<evidence type="ECO:0000256" key="1">
    <source>
        <dbReference type="SAM" id="SignalP"/>
    </source>
</evidence>
<feature type="signal peptide" evidence="1">
    <location>
        <begin position="1"/>
        <end position="19"/>
    </location>
</feature>
<dbReference type="Proteomes" id="UP001207742">
    <property type="component" value="Unassembled WGS sequence"/>
</dbReference>
<dbReference type="PROSITE" id="PS51257">
    <property type="entry name" value="PROKAR_LIPOPROTEIN"/>
    <property type="match status" value="1"/>
</dbReference>
<dbReference type="EMBL" id="JAPDNS010000001">
    <property type="protein sequence ID" value="MCW3482982.1"/>
    <property type="molecule type" value="Genomic_DNA"/>
</dbReference>
<dbReference type="RefSeq" id="WP_264727852.1">
    <property type="nucleotide sequence ID" value="NZ_JAPDNR010000001.1"/>
</dbReference>
<evidence type="ECO:0000313" key="3">
    <source>
        <dbReference type="Proteomes" id="UP001207742"/>
    </source>
</evidence>
<sequence length="256" mass="28878">MTLYRFPAIACLALFFLMACDKKTDLDIADRKAVAAGFRLKAVVNNAQDTLEQYTYDAQQRMAAATVRVADRYVFKYTDGATLPAGMNNITFTYEQSKLTAVTGPRTVTAIEYPDADRIVIRQTRYPLIPKQPPVKDTLILYRNASRVINRAALLPEGSVASFTYDNNPIAYTNITDYLLPVLLQYPLKEMIPSLVAAYSGHNLLRYTLGPGITAGEVPVMKTTDYAYRFDQLLFDVPTMQEQHSVTTDKVYFLYY</sequence>